<dbReference type="Proteomes" id="UP001367508">
    <property type="component" value="Unassembled WGS sequence"/>
</dbReference>
<dbReference type="AlphaFoldDB" id="A0AAN9R867"/>
<reference evidence="2 3" key="1">
    <citation type="submission" date="2024-01" db="EMBL/GenBank/DDBJ databases">
        <title>The genomes of 5 underutilized Papilionoideae crops provide insights into root nodulation and disease resistanc.</title>
        <authorList>
            <person name="Jiang F."/>
        </authorList>
    </citation>
    <scope>NUCLEOTIDE SEQUENCE [LARGE SCALE GENOMIC DNA]</scope>
    <source>
        <strain evidence="2">LVBAO_FW01</strain>
        <tissue evidence="2">Leaves</tissue>
    </source>
</reference>
<protein>
    <submittedName>
        <fullName evidence="2">Uncharacterized protein</fullName>
    </submittedName>
</protein>
<comment type="caution">
    <text evidence="2">The sequence shown here is derived from an EMBL/GenBank/DDBJ whole genome shotgun (WGS) entry which is preliminary data.</text>
</comment>
<accession>A0AAN9R867</accession>
<organism evidence="2 3">
    <name type="scientific">Canavalia gladiata</name>
    <name type="common">Sword bean</name>
    <name type="synonym">Dolichos gladiatus</name>
    <dbReference type="NCBI Taxonomy" id="3824"/>
    <lineage>
        <taxon>Eukaryota</taxon>
        <taxon>Viridiplantae</taxon>
        <taxon>Streptophyta</taxon>
        <taxon>Embryophyta</taxon>
        <taxon>Tracheophyta</taxon>
        <taxon>Spermatophyta</taxon>
        <taxon>Magnoliopsida</taxon>
        <taxon>eudicotyledons</taxon>
        <taxon>Gunneridae</taxon>
        <taxon>Pentapetalae</taxon>
        <taxon>rosids</taxon>
        <taxon>fabids</taxon>
        <taxon>Fabales</taxon>
        <taxon>Fabaceae</taxon>
        <taxon>Papilionoideae</taxon>
        <taxon>50 kb inversion clade</taxon>
        <taxon>NPAAA clade</taxon>
        <taxon>indigoferoid/millettioid clade</taxon>
        <taxon>Phaseoleae</taxon>
        <taxon>Canavalia</taxon>
    </lineage>
</organism>
<keyword evidence="3" id="KW-1185">Reference proteome</keyword>
<evidence type="ECO:0000313" key="3">
    <source>
        <dbReference type="Proteomes" id="UP001367508"/>
    </source>
</evidence>
<dbReference type="EMBL" id="JAYMYQ010000001">
    <property type="protein sequence ID" value="KAK7361414.1"/>
    <property type="molecule type" value="Genomic_DNA"/>
</dbReference>
<gene>
    <name evidence="2" type="ORF">VNO77_03472</name>
</gene>
<name>A0AAN9R867_CANGL</name>
<evidence type="ECO:0000256" key="1">
    <source>
        <dbReference type="SAM" id="MobiDB-lite"/>
    </source>
</evidence>
<proteinExistence type="predicted"/>
<feature type="region of interest" description="Disordered" evidence="1">
    <location>
        <begin position="1"/>
        <end position="25"/>
    </location>
</feature>
<evidence type="ECO:0000313" key="2">
    <source>
        <dbReference type="EMBL" id="KAK7361414.1"/>
    </source>
</evidence>
<sequence length="203" mass="23562">MTCEHRKTVNQNNSTEFSPAPNEPQAKRSFWTLTTSRYPKGRGTLTKEVFLNFLSYSLQGTPRIGESILYHSDGNFSCELVALSLQLELLLLAMERRMMLRLQRIDLRRCPFQHQKSNLEVLSQALSIKWFHINEYRASEHRAREALNLPKRYRCPYKPWTHPTFDAPDSMKIGNDFELLGKLGKTHACSLATHRISIEEVPK</sequence>